<gene>
    <name evidence="1" type="ORF">E2C01_031280</name>
</gene>
<dbReference type="OrthoDB" id="6369833at2759"/>
<reference evidence="1 2" key="1">
    <citation type="submission" date="2019-05" db="EMBL/GenBank/DDBJ databases">
        <title>Another draft genome of Portunus trituberculatus and its Hox gene families provides insights of decapod evolution.</title>
        <authorList>
            <person name="Jeong J.-H."/>
            <person name="Song I."/>
            <person name="Kim S."/>
            <person name="Choi T."/>
            <person name="Kim D."/>
            <person name="Ryu S."/>
            <person name="Kim W."/>
        </authorList>
    </citation>
    <scope>NUCLEOTIDE SEQUENCE [LARGE SCALE GENOMIC DNA]</scope>
    <source>
        <tissue evidence="1">Muscle</tissue>
    </source>
</reference>
<dbReference type="AlphaFoldDB" id="A0A5B7EXP9"/>
<evidence type="ECO:0008006" key="3">
    <source>
        <dbReference type="Google" id="ProtNLM"/>
    </source>
</evidence>
<accession>A0A5B7EXP9</accession>
<keyword evidence="2" id="KW-1185">Reference proteome</keyword>
<name>A0A5B7EXP9_PORTR</name>
<dbReference type="EMBL" id="VSRR010003883">
    <property type="protein sequence ID" value="MPC37789.1"/>
    <property type="molecule type" value="Genomic_DNA"/>
</dbReference>
<comment type="caution">
    <text evidence="1">The sequence shown here is derived from an EMBL/GenBank/DDBJ whole genome shotgun (WGS) entry which is preliminary data.</text>
</comment>
<dbReference type="Proteomes" id="UP000324222">
    <property type="component" value="Unassembled WGS sequence"/>
</dbReference>
<proteinExistence type="predicted"/>
<evidence type="ECO:0000313" key="1">
    <source>
        <dbReference type="EMBL" id="MPC37789.1"/>
    </source>
</evidence>
<evidence type="ECO:0000313" key="2">
    <source>
        <dbReference type="Proteomes" id="UP000324222"/>
    </source>
</evidence>
<organism evidence="1 2">
    <name type="scientific">Portunus trituberculatus</name>
    <name type="common">Swimming crab</name>
    <name type="synonym">Neptunus trituberculatus</name>
    <dbReference type="NCBI Taxonomy" id="210409"/>
    <lineage>
        <taxon>Eukaryota</taxon>
        <taxon>Metazoa</taxon>
        <taxon>Ecdysozoa</taxon>
        <taxon>Arthropoda</taxon>
        <taxon>Crustacea</taxon>
        <taxon>Multicrustacea</taxon>
        <taxon>Malacostraca</taxon>
        <taxon>Eumalacostraca</taxon>
        <taxon>Eucarida</taxon>
        <taxon>Decapoda</taxon>
        <taxon>Pleocyemata</taxon>
        <taxon>Brachyura</taxon>
        <taxon>Eubrachyura</taxon>
        <taxon>Portunoidea</taxon>
        <taxon>Portunidae</taxon>
        <taxon>Portuninae</taxon>
        <taxon>Portunus</taxon>
    </lineage>
</organism>
<sequence length="222" mass="24620">MHPTQNPAFPPVLKLVGGWKGEYGQKLEFYREKSFCGMSGVASGGKSVRMVNSPYSEVNITPFPLPLSTAKRLISRVCHSTSDSTLATGLRVTSMGQYRHNSSPQPWVRQQSHALDVALTRLCLGHTTLNAHLCDLHRLRLAPDPHCPWCRSVPETIEHFLLQCPRFHSQRVLLRAQLLAFGASTLDLPTLQAAAGVHPTKQHAVLRLTSVFLKKTGQLSRL</sequence>
<protein>
    <recommendedName>
        <fullName evidence="3">Reverse transcriptase zinc-binding domain-containing protein</fullName>
    </recommendedName>
</protein>